<name>X0WU09_9ZZZZ</name>
<feature type="non-terminal residue" evidence="1">
    <location>
        <position position="209"/>
    </location>
</feature>
<sequence>MLAGWISRHQQAVIAYQKEEIRVLREMLGGKRPRFTDQQRRRLALRARALSRFTLKDLGPLVTPDTLCRWFRKYAGSKYDSSEQRRPGRPPKPQHIRDLVVRLAKENTGWGYTKLRDVMFTLGHKIGRTTVRRILAEDGIEPAPERRKHMPWATFLKAHWGAIAAMDFFKVEVMTLIGPVRYSVLVVMDLKTRHVEVAGIVREEGRIQA</sequence>
<dbReference type="SUPFAM" id="SSF46689">
    <property type="entry name" value="Homeodomain-like"/>
    <property type="match status" value="1"/>
</dbReference>
<reference evidence="1" key="1">
    <citation type="journal article" date="2014" name="Front. Microbiol.">
        <title>High frequency of phylogenetically diverse reductive dehalogenase-homologous genes in deep subseafloor sedimentary metagenomes.</title>
        <authorList>
            <person name="Kawai M."/>
            <person name="Futagami T."/>
            <person name="Toyoda A."/>
            <person name="Takaki Y."/>
            <person name="Nishi S."/>
            <person name="Hori S."/>
            <person name="Arai W."/>
            <person name="Tsubouchi T."/>
            <person name="Morono Y."/>
            <person name="Uchiyama I."/>
            <person name="Ito T."/>
            <person name="Fujiyama A."/>
            <person name="Inagaki F."/>
            <person name="Takami H."/>
        </authorList>
    </citation>
    <scope>NUCLEOTIDE SEQUENCE</scope>
    <source>
        <strain evidence="1">Expedition CK06-06</strain>
    </source>
</reference>
<organism evidence="1">
    <name type="scientific">marine sediment metagenome</name>
    <dbReference type="NCBI Taxonomy" id="412755"/>
    <lineage>
        <taxon>unclassified sequences</taxon>
        <taxon>metagenomes</taxon>
        <taxon>ecological metagenomes</taxon>
    </lineage>
</organism>
<accession>X0WU09</accession>
<dbReference type="InterPro" id="IPR009057">
    <property type="entry name" value="Homeodomain-like_sf"/>
</dbReference>
<dbReference type="EMBL" id="BARS01032223">
    <property type="protein sequence ID" value="GAG26702.1"/>
    <property type="molecule type" value="Genomic_DNA"/>
</dbReference>
<proteinExistence type="predicted"/>
<dbReference type="AlphaFoldDB" id="X0WU09"/>
<comment type="caution">
    <text evidence="1">The sequence shown here is derived from an EMBL/GenBank/DDBJ whole genome shotgun (WGS) entry which is preliminary data.</text>
</comment>
<gene>
    <name evidence="1" type="ORF">S01H1_50039</name>
</gene>
<protein>
    <recommendedName>
        <fullName evidence="2">HTH-like domain-containing protein</fullName>
    </recommendedName>
</protein>
<evidence type="ECO:0008006" key="2">
    <source>
        <dbReference type="Google" id="ProtNLM"/>
    </source>
</evidence>
<evidence type="ECO:0000313" key="1">
    <source>
        <dbReference type="EMBL" id="GAG26702.1"/>
    </source>
</evidence>